<gene>
    <name evidence="2" type="ORF">K469DRAFT_101664</name>
</gene>
<accession>A0A6A6DAT0</accession>
<evidence type="ECO:0000313" key="3">
    <source>
        <dbReference type="Proteomes" id="UP000800200"/>
    </source>
</evidence>
<reference evidence="2" key="1">
    <citation type="journal article" date="2020" name="Stud. Mycol.">
        <title>101 Dothideomycetes genomes: a test case for predicting lifestyles and emergence of pathogens.</title>
        <authorList>
            <person name="Haridas S."/>
            <person name="Albert R."/>
            <person name="Binder M."/>
            <person name="Bloem J."/>
            <person name="Labutti K."/>
            <person name="Salamov A."/>
            <person name="Andreopoulos B."/>
            <person name="Baker S."/>
            <person name="Barry K."/>
            <person name="Bills G."/>
            <person name="Bluhm B."/>
            <person name="Cannon C."/>
            <person name="Castanera R."/>
            <person name="Culley D."/>
            <person name="Daum C."/>
            <person name="Ezra D."/>
            <person name="Gonzalez J."/>
            <person name="Henrissat B."/>
            <person name="Kuo A."/>
            <person name="Liang C."/>
            <person name="Lipzen A."/>
            <person name="Lutzoni F."/>
            <person name="Magnuson J."/>
            <person name="Mondo S."/>
            <person name="Nolan M."/>
            <person name="Ohm R."/>
            <person name="Pangilinan J."/>
            <person name="Park H.-J."/>
            <person name="Ramirez L."/>
            <person name="Alfaro M."/>
            <person name="Sun H."/>
            <person name="Tritt A."/>
            <person name="Yoshinaga Y."/>
            <person name="Zwiers L.-H."/>
            <person name="Turgeon B."/>
            <person name="Goodwin S."/>
            <person name="Spatafora J."/>
            <person name="Crous P."/>
            <person name="Grigoriev I."/>
        </authorList>
    </citation>
    <scope>NUCLEOTIDE SEQUENCE</scope>
    <source>
        <strain evidence="2">CBS 207.26</strain>
    </source>
</reference>
<proteinExistence type="predicted"/>
<dbReference type="Gene3D" id="3.40.50.300">
    <property type="entry name" value="P-loop containing nucleotide triphosphate hydrolases"/>
    <property type="match status" value="1"/>
</dbReference>
<evidence type="ECO:0000259" key="1">
    <source>
        <dbReference type="Pfam" id="PF06985"/>
    </source>
</evidence>
<keyword evidence="3" id="KW-1185">Reference proteome</keyword>
<dbReference type="InterPro" id="IPR010730">
    <property type="entry name" value="HET"/>
</dbReference>
<dbReference type="EMBL" id="ML994778">
    <property type="protein sequence ID" value="KAF2174746.1"/>
    <property type="molecule type" value="Genomic_DNA"/>
</dbReference>
<feature type="domain" description="Heterokaryon incompatibility" evidence="1">
    <location>
        <begin position="27"/>
        <end position="115"/>
    </location>
</feature>
<dbReference type="InterPro" id="IPR027417">
    <property type="entry name" value="P-loop_NTPase"/>
</dbReference>
<organism evidence="2 3">
    <name type="scientific">Zopfia rhizophila CBS 207.26</name>
    <dbReference type="NCBI Taxonomy" id="1314779"/>
    <lineage>
        <taxon>Eukaryota</taxon>
        <taxon>Fungi</taxon>
        <taxon>Dikarya</taxon>
        <taxon>Ascomycota</taxon>
        <taxon>Pezizomycotina</taxon>
        <taxon>Dothideomycetes</taxon>
        <taxon>Dothideomycetes incertae sedis</taxon>
        <taxon>Zopfiaceae</taxon>
        <taxon>Zopfia</taxon>
    </lineage>
</organism>
<name>A0A6A6DAT0_9PEZI</name>
<dbReference type="OrthoDB" id="20872at2759"/>
<dbReference type="PANTHER" id="PTHR10622">
    <property type="entry name" value="HET DOMAIN-CONTAINING PROTEIN"/>
    <property type="match status" value="1"/>
</dbReference>
<protein>
    <submittedName>
        <fullName evidence="2">HET-domain-containing protein</fullName>
    </submittedName>
</protein>
<sequence>MRLLECNTVGKFSLTKEFLGDDKVPPYAILSHTWKHGQEVTFDDLMNDTGKSKAGYDKIRFCAQQAEREGLHYFWVDTCCINKADSVELQDAINSMFRWYQDAAICYVYLSDVPTAEQRASSGFSEFAWEPAFRESRWFTRGWTLQELLAPRTVKFFSQEGQQLGDKTTLKRQIYEITGITIPALQGTPLCEFSVEERLSWQKDRQTTRKEDKAYSLLGIFSIYMLPNYGEGEENAFKRLLKKIEKSSKDLLHQQASIQVCRIQPDMVGDVEGASKGRTVPWVVPFPRPRSFVGREGQLAQLSAHISSEGGRRFAIYGLGGCGKTALALESAYLIREQQPTRAVLWVPAVSRESFEQGYREIGMHLRIPGIADDKADVKQLLKARLSDEGFGQWLMIVDNADDDSVLFGTLGEGNGPNRLIDYLPHSRKGSLVFTTRTRVAAIKLAESNVIGLGELEKPEAEEILKKRLFEEHQYELEDEKTVDEFLNMLAMLALAIVQAVAFINTNDITLSDYISHYISSEKDATDFLSEDFED</sequence>
<dbReference type="Pfam" id="PF06985">
    <property type="entry name" value="HET"/>
    <property type="match status" value="1"/>
</dbReference>
<dbReference type="PANTHER" id="PTHR10622:SF11">
    <property type="entry name" value="HET-DOMAIN-CONTAINING PROTEIN"/>
    <property type="match status" value="1"/>
</dbReference>
<evidence type="ECO:0000313" key="2">
    <source>
        <dbReference type="EMBL" id="KAF2174746.1"/>
    </source>
</evidence>
<dbReference type="SUPFAM" id="SSF52540">
    <property type="entry name" value="P-loop containing nucleoside triphosphate hydrolases"/>
    <property type="match status" value="1"/>
</dbReference>
<dbReference type="Proteomes" id="UP000800200">
    <property type="component" value="Unassembled WGS sequence"/>
</dbReference>
<dbReference type="AlphaFoldDB" id="A0A6A6DAT0"/>